<gene>
    <name evidence="1" type="ORF">H8S20_15330</name>
</gene>
<keyword evidence="2" id="KW-1185">Reference proteome</keyword>
<reference evidence="1 2" key="1">
    <citation type="submission" date="2020-08" db="EMBL/GenBank/DDBJ databases">
        <title>Genome public.</title>
        <authorList>
            <person name="Liu C."/>
            <person name="Sun Q."/>
        </authorList>
    </citation>
    <scope>NUCLEOTIDE SEQUENCE [LARGE SCALE GENOMIC DNA]</scope>
    <source>
        <strain evidence="1 2">NSJ-6</strain>
    </source>
</reference>
<dbReference type="RefSeq" id="WP_186860635.1">
    <property type="nucleotide sequence ID" value="NZ_JACOOO010000037.1"/>
</dbReference>
<protein>
    <submittedName>
        <fullName evidence="1">Uncharacterized protein</fullName>
    </submittedName>
</protein>
<comment type="caution">
    <text evidence="1">The sequence shown here is derived from an EMBL/GenBank/DDBJ whole genome shotgun (WGS) entry which is preliminary data.</text>
</comment>
<accession>A0ABR7DFW0</accession>
<evidence type="ECO:0000313" key="1">
    <source>
        <dbReference type="EMBL" id="MBC5630232.1"/>
    </source>
</evidence>
<evidence type="ECO:0000313" key="2">
    <source>
        <dbReference type="Proteomes" id="UP000596929"/>
    </source>
</evidence>
<organism evidence="1 2">
    <name type="scientific">Clostridium hominis</name>
    <dbReference type="NCBI Taxonomy" id="2763036"/>
    <lineage>
        <taxon>Bacteria</taxon>
        <taxon>Bacillati</taxon>
        <taxon>Bacillota</taxon>
        <taxon>Clostridia</taxon>
        <taxon>Eubacteriales</taxon>
        <taxon>Clostridiaceae</taxon>
        <taxon>Clostridium</taxon>
    </lineage>
</organism>
<name>A0ABR7DFW0_9CLOT</name>
<proteinExistence type="predicted"/>
<dbReference type="EMBL" id="JACOOO010000037">
    <property type="protein sequence ID" value="MBC5630232.1"/>
    <property type="molecule type" value="Genomic_DNA"/>
</dbReference>
<sequence length="46" mass="5280">MDQSMLVERITQLVIEELKNNNKVSLDNLFQKAIEENEGSSKQVES</sequence>
<dbReference type="Proteomes" id="UP000596929">
    <property type="component" value="Unassembled WGS sequence"/>
</dbReference>